<dbReference type="Gene3D" id="3.40.630.30">
    <property type="match status" value="1"/>
</dbReference>
<feature type="domain" description="N-acetyltransferase" evidence="1">
    <location>
        <begin position="2"/>
        <end position="166"/>
    </location>
</feature>
<evidence type="ECO:0000313" key="2">
    <source>
        <dbReference type="EMBL" id="BBD93392.1"/>
    </source>
</evidence>
<dbReference type="CDD" id="cd04301">
    <property type="entry name" value="NAT_SF"/>
    <property type="match status" value="1"/>
</dbReference>
<name>A0ABM7FY36_9STAP</name>
<accession>A0ABM7FY36</accession>
<dbReference type="PANTHER" id="PTHR39173">
    <property type="entry name" value="ACETYLTRANSFERASE"/>
    <property type="match status" value="1"/>
</dbReference>
<dbReference type="GeneID" id="58052067"/>
<sequence length="168" mass="19146">MEELRQLTYKDEEAFKVYIQEWYDNDEKVVPGNTNLKEYQSFKAMVDELNQEKPSEGGVPSTTLFYFVDGNIVGAVDIRHELNHRLSNIGGHIGYGVASSYRGKGYASILLGQALNYLKSLNVETVLMTTNPFNYASQNVIKKYGGYEIEPYIKKNGKVVNRYQILNK</sequence>
<dbReference type="PROSITE" id="PS51186">
    <property type="entry name" value="GNAT"/>
    <property type="match status" value="1"/>
</dbReference>
<proteinExistence type="predicted"/>
<reference evidence="2 3" key="1">
    <citation type="submission" date="2018-05" db="EMBL/GenBank/DDBJ databases">
        <title>Complete genome sequencing of three human clinical isolates of Staphylococcus caprae reveals virulence factors similar to those of S. epidermidis and S. capitis.</title>
        <authorList>
            <person name="Watanabe S."/>
            <person name="Cui L."/>
        </authorList>
    </citation>
    <scope>NUCLEOTIDE SEQUENCE [LARGE SCALE GENOMIC DNA]</scope>
    <source>
        <strain evidence="2 3">JMUB590</strain>
    </source>
</reference>
<dbReference type="EMBL" id="AP018586">
    <property type="protein sequence ID" value="BBD93392.1"/>
    <property type="molecule type" value="Genomic_DNA"/>
</dbReference>
<dbReference type="InterPro" id="IPR016181">
    <property type="entry name" value="Acyl_CoA_acyltransferase"/>
</dbReference>
<dbReference type="RefSeq" id="WP_044466954.1">
    <property type="nucleotide sequence ID" value="NZ_AP018585.1"/>
</dbReference>
<dbReference type="PANTHER" id="PTHR39173:SF1">
    <property type="entry name" value="ACETYLTRANSFERASE"/>
    <property type="match status" value="1"/>
</dbReference>
<evidence type="ECO:0000259" key="1">
    <source>
        <dbReference type="PROSITE" id="PS51186"/>
    </source>
</evidence>
<protein>
    <submittedName>
        <fullName evidence="2">Acetyltransferase</fullName>
    </submittedName>
</protein>
<gene>
    <name evidence="2" type="ORF">JMUB590_2338</name>
</gene>
<evidence type="ECO:0000313" key="3">
    <source>
        <dbReference type="Proteomes" id="UP000274772"/>
    </source>
</evidence>
<dbReference type="Pfam" id="PF13302">
    <property type="entry name" value="Acetyltransf_3"/>
    <property type="match status" value="1"/>
</dbReference>
<dbReference type="InterPro" id="IPR000182">
    <property type="entry name" value="GNAT_dom"/>
</dbReference>
<organism evidence="2 3">
    <name type="scientific">Staphylococcus caprae</name>
    <dbReference type="NCBI Taxonomy" id="29380"/>
    <lineage>
        <taxon>Bacteria</taxon>
        <taxon>Bacillati</taxon>
        <taxon>Bacillota</taxon>
        <taxon>Bacilli</taxon>
        <taxon>Bacillales</taxon>
        <taxon>Staphylococcaceae</taxon>
        <taxon>Staphylococcus</taxon>
    </lineage>
</organism>
<keyword evidence="3" id="KW-1185">Reference proteome</keyword>
<dbReference type="Proteomes" id="UP000274772">
    <property type="component" value="Chromosome"/>
</dbReference>
<dbReference type="SUPFAM" id="SSF55729">
    <property type="entry name" value="Acyl-CoA N-acyltransferases (Nat)"/>
    <property type="match status" value="1"/>
</dbReference>